<reference evidence="4 5" key="1">
    <citation type="submission" date="2018-08" db="EMBL/GenBank/DDBJ databases">
        <title>The multiple taxonomic identification of Sphingomonas gilva.</title>
        <authorList>
            <person name="Zhu D."/>
            <person name="Zheng S."/>
        </authorList>
    </citation>
    <scope>NUCLEOTIDE SEQUENCE [LARGE SCALE GENOMIC DNA]</scope>
    <source>
        <strain evidence="4 5">ZDH117</strain>
    </source>
</reference>
<gene>
    <name evidence="4" type="ORF">D1610_09270</name>
</gene>
<dbReference type="EMBL" id="QWLV01000003">
    <property type="protein sequence ID" value="RHW17630.1"/>
    <property type="molecule type" value="Genomic_DNA"/>
</dbReference>
<evidence type="ECO:0000256" key="1">
    <source>
        <dbReference type="ARBA" id="ARBA00022679"/>
    </source>
</evidence>
<dbReference type="OrthoDB" id="143110at2"/>
<dbReference type="InterPro" id="IPR050832">
    <property type="entry name" value="Bact_Acetyltransf"/>
</dbReference>
<accession>A0A396RMK2</accession>
<evidence type="ECO:0000313" key="5">
    <source>
        <dbReference type="Proteomes" id="UP000266693"/>
    </source>
</evidence>
<evidence type="ECO:0000259" key="3">
    <source>
        <dbReference type="PROSITE" id="PS51186"/>
    </source>
</evidence>
<dbReference type="InterPro" id="IPR016181">
    <property type="entry name" value="Acyl_CoA_acyltransferase"/>
</dbReference>
<keyword evidence="5" id="KW-1185">Reference proteome</keyword>
<keyword evidence="2" id="KW-0012">Acyltransferase</keyword>
<dbReference type="PANTHER" id="PTHR43877">
    <property type="entry name" value="AMINOALKYLPHOSPHONATE N-ACETYLTRANSFERASE-RELATED-RELATED"/>
    <property type="match status" value="1"/>
</dbReference>
<keyword evidence="1 4" id="KW-0808">Transferase</keyword>
<evidence type="ECO:0000313" key="4">
    <source>
        <dbReference type="EMBL" id="RHW17630.1"/>
    </source>
</evidence>
<dbReference type="GO" id="GO:0016747">
    <property type="term" value="F:acyltransferase activity, transferring groups other than amino-acyl groups"/>
    <property type="evidence" value="ECO:0007669"/>
    <property type="project" value="InterPro"/>
</dbReference>
<dbReference type="AlphaFoldDB" id="A0A396RMK2"/>
<comment type="caution">
    <text evidence="4">The sequence shown here is derived from an EMBL/GenBank/DDBJ whole genome shotgun (WGS) entry which is preliminary data.</text>
</comment>
<dbReference type="CDD" id="cd04301">
    <property type="entry name" value="NAT_SF"/>
    <property type="match status" value="1"/>
</dbReference>
<organism evidence="4 5">
    <name type="scientific">Sphingomonas gilva</name>
    <dbReference type="NCBI Taxonomy" id="2305907"/>
    <lineage>
        <taxon>Bacteria</taxon>
        <taxon>Pseudomonadati</taxon>
        <taxon>Pseudomonadota</taxon>
        <taxon>Alphaproteobacteria</taxon>
        <taxon>Sphingomonadales</taxon>
        <taxon>Sphingomonadaceae</taxon>
        <taxon>Sphingomonas</taxon>
    </lineage>
</organism>
<dbReference type="Pfam" id="PF00583">
    <property type="entry name" value="Acetyltransf_1"/>
    <property type="match status" value="1"/>
</dbReference>
<dbReference type="Proteomes" id="UP000266693">
    <property type="component" value="Unassembled WGS sequence"/>
</dbReference>
<dbReference type="InterPro" id="IPR000182">
    <property type="entry name" value="GNAT_dom"/>
</dbReference>
<dbReference type="PROSITE" id="PS51186">
    <property type="entry name" value="GNAT"/>
    <property type="match status" value="1"/>
</dbReference>
<protein>
    <submittedName>
        <fullName evidence="4">N-acetyltransferase</fullName>
    </submittedName>
</protein>
<dbReference type="SUPFAM" id="SSF55729">
    <property type="entry name" value="Acyl-CoA N-acyltransferases (Nat)"/>
    <property type="match status" value="1"/>
</dbReference>
<dbReference type="PANTHER" id="PTHR43877:SF1">
    <property type="entry name" value="ACETYLTRANSFERASE"/>
    <property type="match status" value="1"/>
</dbReference>
<dbReference type="RefSeq" id="WP_118863895.1">
    <property type="nucleotide sequence ID" value="NZ_QWLV01000003.1"/>
</dbReference>
<dbReference type="Gene3D" id="3.40.630.30">
    <property type="match status" value="1"/>
</dbReference>
<evidence type="ECO:0000256" key="2">
    <source>
        <dbReference type="ARBA" id="ARBA00023315"/>
    </source>
</evidence>
<name>A0A396RMK2_9SPHN</name>
<sequence length="171" mass="19210">MTPVLRPATLADADTLADIGQRSFAETFGHLYRPEDLAIFLESHRRAQWEAELADPGFIVAIAEIDGEAAGYAKLAPPKLPIAVREPAIELRQFYVLSGWQGSGLAARMMDWVIATARERGARDIHLSVFVDNHRARRFYERYGFERVGTYAFMVGGHEDEDDIMRLTLDG</sequence>
<proteinExistence type="predicted"/>
<feature type="domain" description="N-acetyltransferase" evidence="3">
    <location>
        <begin position="3"/>
        <end position="170"/>
    </location>
</feature>